<accession>A0A5B7DTV6</accession>
<gene>
    <name evidence="1" type="ORF">E2C01_017962</name>
</gene>
<keyword evidence="2" id="KW-1185">Reference proteome</keyword>
<comment type="caution">
    <text evidence="1">The sequence shown here is derived from an EMBL/GenBank/DDBJ whole genome shotgun (WGS) entry which is preliminary data.</text>
</comment>
<proteinExistence type="predicted"/>
<evidence type="ECO:0000313" key="1">
    <source>
        <dbReference type="EMBL" id="MPC24868.1"/>
    </source>
</evidence>
<dbReference type="EMBL" id="VSRR010001384">
    <property type="protein sequence ID" value="MPC24868.1"/>
    <property type="molecule type" value="Genomic_DNA"/>
</dbReference>
<name>A0A5B7DTV6_PORTR</name>
<sequence length="106" mass="11330">MNELCGCGDDLMFSAGCQAMTSELGMTCQCGHYSDSLHGQPNESNDFKCDNNLNIAAHKSCADITQLWCVGASDTRPEADPGTPRKVKIRAAECALGRESLACCTH</sequence>
<dbReference type="Proteomes" id="UP000324222">
    <property type="component" value="Unassembled WGS sequence"/>
</dbReference>
<reference evidence="1 2" key="1">
    <citation type="submission" date="2019-05" db="EMBL/GenBank/DDBJ databases">
        <title>Another draft genome of Portunus trituberculatus and its Hox gene families provides insights of decapod evolution.</title>
        <authorList>
            <person name="Jeong J.-H."/>
            <person name="Song I."/>
            <person name="Kim S."/>
            <person name="Choi T."/>
            <person name="Kim D."/>
            <person name="Ryu S."/>
            <person name="Kim W."/>
        </authorList>
    </citation>
    <scope>NUCLEOTIDE SEQUENCE [LARGE SCALE GENOMIC DNA]</scope>
    <source>
        <tissue evidence="1">Muscle</tissue>
    </source>
</reference>
<protein>
    <submittedName>
        <fullName evidence="1">Uncharacterized protein</fullName>
    </submittedName>
</protein>
<evidence type="ECO:0000313" key="2">
    <source>
        <dbReference type="Proteomes" id="UP000324222"/>
    </source>
</evidence>
<organism evidence="1 2">
    <name type="scientific">Portunus trituberculatus</name>
    <name type="common">Swimming crab</name>
    <name type="synonym">Neptunus trituberculatus</name>
    <dbReference type="NCBI Taxonomy" id="210409"/>
    <lineage>
        <taxon>Eukaryota</taxon>
        <taxon>Metazoa</taxon>
        <taxon>Ecdysozoa</taxon>
        <taxon>Arthropoda</taxon>
        <taxon>Crustacea</taxon>
        <taxon>Multicrustacea</taxon>
        <taxon>Malacostraca</taxon>
        <taxon>Eumalacostraca</taxon>
        <taxon>Eucarida</taxon>
        <taxon>Decapoda</taxon>
        <taxon>Pleocyemata</taxon>
        <taxon>Brachyura</taxon>
        <taxon>Eubrachyura</taxon>
        <taxon>Portunoidea</taxon>
        <taxon>Portunidae</taxon>
        <taxon>Portuninae</taxon>
        <taxon>Portunus</taxon>
    </lineage>
</organism>
<dbReference type="AlphaFoldDB" id="A0A5B7DTV6"/>